<dbReference type="EMBL" id="BAAARY010000001">
    <property type="protein sequence ID" value="GAA2513091.1"/>
    <property type="molecule type" value="Genomic_DNA"/>
</dbReference>
<gene>
    <name evidence="1" type="ORF">GCM10010201_05740</name>
</gene>
<organism evidence="1 2">
    <name type="scientific">Pilimelia columellifera subsp. columellifera</name>
    <dbReference type="NCBI Taxonomy" id="706583"/>
    <lineage>
        <taxon>Bacteria</taxon>
        <taxon>Bacillati</taxon>
        <taxon>Actinomycetota</taxon>
        <taxon>Actinomycetes</taxon>
        <taxon>Micromonosporales</taxon>
        <taxon>Micromonosporaceae</taxon>
        <taxon>Pilimelia</taxon>
    </lineage>
</organism>
<evidence type="ECO:0000313" key="2">
    <source>
        <dbReference type="Proteomes" id="UP001499978"/>
    </source>
</evidence>
<reference evidence="1 2" key="1">
    <citation type="journal article" date="2019" name="Int. J. Syst. Evol. Microbiol.">
        <title>The Global Catalogue of Microorganisms (GCM) 10K type strain sequencing project: providing services to taxonomists for standard genome sequencing and annotation.</title>
        <authorList>
            <consortium name="The Broad Institute Genomics Platform"/>
            <consortium name="The Broad Institute Genome Sequencing Center for Infectious Disease"/>
            <person name="Wu L."/>
            <person name="Ma J."/>
        </authorList>
    </citation>
    <scope>NUCLEOTIDE SEQUENCE [LARGE SCALE GENOMIC DNA]</scope>
    <source>
        <strain evidence="1 2">JCM 3367</strain>
    </source>
</reference>
<comment type="caution">
    <text evidence="1">The sequence shown here is derived from an EMBL/GenBank/DDBJ whole genome shotgun (WGS) entry which is preliminary data.</text>
</comment>
<evidence type="ECO:0000313" key="1">
    <source>
        <dbReference type="EMBL" id="GAA2513091.1"/>
    </source>
</evidence>
<keyword evidence="2" id="KW-1185">Reference proteome</keyword>
<sequence length="130" mass="13257">MSDDAVCDATQILAYAADGDHPAVVLQEVRSVIERSGLGAVYDVVLCLADTVLSDRTLAGPPAAGCALSFPGIDAAPYDLRWTARFLSAYACADADTHAALFGAAADDGRLVECVAALAASTVATLRLAA</sequence>
<proteinExistence type="predicted"/>
<accession>A0ABN3N316</accession>
<protein>
    <submittedName>
        <fullName evidence="1">Uncharacterized protein</fullName>
    </submittedName>
</protein>
<dbReference type="Proteomes" id="UP001499978">
    <property type="component" value="Unassembled WGS sequence"/>
</dbReference>
<name>A0ABN3N316_9ACTN</name>